<dbReference type="EMBL" id="RJKN01000002">
    <property type="protein sequence ID" value="ROP44641.1"/>
    <property type="molecule type" value="Genomic_DNA"/>
</dbReference>
<reference evidence="3 4" key="1">
    <citation type="journal article" date="2015" name="Stand. Genomic Sci.">
        <title>Genomic Encyclopedia of Bacterial and Archaeal Type Strains, Phase III: the genomes of soil and plant-associated and newly described type strains.</title>
        <authorList>
            <person name="Whitman W.B."/>
            <person name="Woyke T."/>
            <person name="Klenk H.P."/>
            <person name="Zhou Y."/>
            <person name="Lilburn T.G."/>
            <person name="Beck B.J."/>
            <person name="De Vos P."/>
            <person name="Vandamme P."/>
            <person name="Eisen J.A."/>
            <person name="Garrity G."/>
            <person name="Hugenholtz P."/>
            <person name="Kyrpides N.C."/>
        </authorList>
    </citation>
    <scope>NUCLEOTIDE SEQUENCE [LARGE SCALE GENOMIC DNA]</scope>
    <source>
        <strain evidence="3 4">CECT 7306</strain>
    </source>
</reference>
<dbReference type="Proteomes" id="UP000276232">
    <property type="component" value="Unassembled WGS sequence"/>
</dbReference>
<dbReference type="AlphaFoldDB" id="A0A3N1HQ69"/>
<dbReference type="InParanoid" id="A0A3N1HQ69"/>
<sequence>MTTPDDRYRPGTDPARPDAAPSASPTWAVGARPARDAAAPGHGAAAPAGTAADDLDAPATTAAPRGRRGEGLLVAALFTTAGAVLVLALAVGALAVAIGLGGGDPSLGWTSTLAGSSGEGPSAYGDDPDLDALWDACGAGEGEACDELYELTPPDSEYERFGWTCGERFDTSRDPGTCPAELG</sequence>
<evidence type="ECO:0000313" key="3">
    <source>
        <dbReference type="EMBL" id="ROP44641.1"/>
    </source>
</evidence>
<comment type="caution">
    <text evidence="3">The sequence shown here is derived from an EMBL/GenBank/DDBJ whole genome shotgun (WGS) entry which is preliminary data.</text>
</comment>
<evidence type="ECO:0000313" key="4">
    <source>
        <dbReference type="Proteomes" id="UP000276232"/>
    </source>
</evidence>
<keyword evidence="2" id="KW-0472">Membrane</keyword>
<keyword evidence="4" id="KW-1185">Reference proteome</keyword>
<dbReference type="OrthoDB" id="5197521at2"/>
<feature type="compositionally biased region" description="Basic and acidic residues" evidence="1">
    <location>
        <begin position="1"/>
        <end position="10"/>
    </location>
</feature>
<organism evidence="3 4">
    <name type="scientific">Pseudokineococcus lusitanus</name>
    <dbReference type="NCBI Taxonomy" id="763993"/>
    <lineage>
        <taxon>Bacteria</taxon>
        <taxon>Bacillati</taxon>
        <taxon>Actinomycetota</taxon>
        <taxon>Actinomycetes</taxon>
        <taxon>Kineosporiales</taxon>
        <taxon>Kineosporiaceae</taxon>
        <taxon>Pseudokineococcus</taxon>
    </lineage>
</organism>
<keyword evidence="2" id="KW-1133">Transmembrane helix</keyword>
<protein>
    <submittedName>
        <fullName evidence="3">Uncharacterized protein</fullName>
    </submittedName>
</protein>
<evidence type="ECO:0000256" key="2">
    <source>
        <dbReference type="SAM" id="Phobius"/>
    </source>
</evidence>
<gene>
    <name evidence="3" type="ORF">EDC03_0767</name>
</gene>
<name>A0A3N1HQ69_9ACTN</name>
<accession>A0A3N1HQ69</accession>
<feature type="region of interest" description="Disordered" evidence="1">
    <location>
        <begin position="1"/>
        <end position="65"/>
    </location>
</feature>
<dbReference type="RefSeq" id="WP_123378901.1">
    <property type="nucleotide sequence ID" value="NZ_RJKN01000002.1"/>
</dbReference>
<feature type="compositionally biased region" description="Low complexity" evidence="1">
    <location>
        <begin position="13"/>
        <end position="64"/>
    </location>
</feature>
<evidence type="ECO:0000256" key="1">
    <source>
        <dbReference type="SAM" id="MobiDB-lite"/>
    </source>
</evidence>
<feature type="transmembrane region" description="Helical" evidence="2">
    <location>
        <begin position="72"/>
        <end position="100"/>
    </location>
</feature>
<proteinExistence type="predicted"/>
<keyword evidence="2" id="KW-0812">Transmembrane</keyword>